<reference evidence="1 2" key="1">
    <citation type="submission" date="2024-01" db="EMBL/GenBank/DDBJ databases">
        <title>The complete chloroplast genome sequence of Lithospermum erythrorhizon: insights into the phylogenetic relationship among Boraginaceae species and the maternal lineages of purple gromwells.</title>
        <authorList>
            <person name="Okada T."/>
            <person name="Watanabe K."/>
        </authorList>
    </citation>
    <scope>NUCLEOTIDE SEQUENCE [LARGE SCALE GENOMIC DNA]</scope>
</reference>
<keyword evidence="2" id="KW-1185">Reference proteome</keyword>
<organism evidence="1 2">
    <name type="scientific">Lithospermum erythrorhizon</name>
    <name type="common">Purple gromwell</name>
    <name type="synonym">Lithospermum officinale var. erythrorhizon</name>
    <dbReference type="NCBI Taxonomy" id="34254"/>
    <lineage>
        <taxon>Eukaryota</taxon>
        <taxon>Viridiplantae</taxon>
        <taxon>Streptophyta</taxon>
        <taxon>Embryophyta</taxon>
        <taxon>Tracheophyta</taxon>
        <taxon>Spermatophyta</taxon>
        <taxon>Magnoliopsida</taxon>
        <taxon>eudicotyledons</taxon>
        <taxon>Gunneridae</taxon>
        <taxon>Pentapetalae</taxon>
        <taxon>asterids</taxon>
        <taxon>lamiids</taxon>
        <taxon>Boraginales</taxon>
        <taxon>Boraginaceae</taxon>
        <taxon>Boraginoideae</taxon>
        <taxon>Lithospermeae</taxon>
        <taxon>Lithospermum</taxon>
    </lineage>
</organism>
<comment type="caution">
    <text evidence="1">The sequence shown here is derived from an EMBL/GenBank/DDBJ whole genome shotgun (WGS) entry which is preliminary data.</text>
</comment>
<proteinExistence type="predicted"/>
<dbReference type="AlphaFoldDB" id="A0AAV3P192"/>
<name>A0AAV3P192_LITER</name>
<sequence>MVIYLLAPSLGIFAEDYGYYNHKGEVVDWLDMGDIKKIMDTIIGVEVVDGVDIGTMKALVQDEVIAKLYSDFLEIARDCKVFSEEERKKVDAAYVPFVDRFQLIL</sequence>
<accession>A0AAV3P192</accession>
<dbReference type="EMBL" id="BAABME010000561">
    <property type="protein sequence ID" value="GAA0143787.1"/>
    <property type="molecule type" value="Genomic_DNA"/>
</dbReference>
<gene>
    <name evidence="1" type="ORF">LIER_04390</name>
</gene>
<evidence type="ECO:0000313" key="1">
    <source>
        <dbReference type="EMBL" id="GAA0143787.1"/>
    </source>
</evidence>
<protein>
    <submittedName>
        <fullName evidence="1">Uncharacterized protein</fullName>
    </submittedName>
</protein>
<dbReference type="Proteomes" id="UP001454036">
    <property type="component" value="Unassembled WGS sequence"/>
</dbReference>
<evidence type="ECO:0000313" key="2">
    <source>
        <dbReference type="Proteomes" id="UP001454036"/>
    </source>
</evidence>